<evidence type="ECO:0000256" key="2">
    <source>
        <dbReference type="ARBA" id="ARBA00022630"/>
    </source>
</evidence>
<evidence type="ECO:0000256" key="4">
    <source>
        <dbReference type="ARBA" id="ARBA00023002"/>
    </source>
</evidence>
<dbReference type="SUPFAM" id="SSF69000">
    <property type="entry name" value="FAD-dependent thiol oxidase"/>
    <property type="match status" value="1"/>
</dbReference>
<dbReference type="InterPro" id="IPR039799">
    <property type="entry name" value="ALR/ERV"/>
</dbReference>
<dbReference type="EMBL" id="GG686574">
    <property type="protein sequence ID" value="EEQ98545.1"/>
    <property type="molecule type" value="Genomic_DNA"/>
</dbReference>
<keyword evidence="2 6" id="KW-0285">Flavoprotein</keyword>
<dbReference type="InParanoid" id="C5LXJ7"/>
<dbReference type="Proteomes" id="UP000007800">
    <property type="component" value="Unassembled WGS sequence"/>
</dbReference>
<evidence type="ECO:0000256" key="3">
    <source>
        <dbReference type="ARBA" id="ARBA00022827"/>
    </source>
</evidence>
<dbReference type="GO" id="GO:0005739">
    <property type="term" value="C:mitochondrion"/>
    <property type="evidence" value="ECO:0007669"/>
    <property type="project" value="TreeGrafter"/>
</dbReference>
<dbReference type="GO" id="GO:0050660">
    <property type="term" value="F:flavin adenine dinucleotide binding"/>
    <property type="evidence" value="ECO:0007669"/>
    <property type="project" value="TreeGrafter"/>
</dbReference>
<dbReference type="InterPro" id="IPR036774">
    <property type="entry name" value="ERV/ALR_sulphydryl_oxid_sf"/>
</dbReference>
<dbReference type="Pfam" id="PF04777">
    <property type="entry name" value="Evr1_Alr"/>
    <property type="match status" value="1"/>
</dbReference>
<evidence type="ECO:0000313" key="8">
    <source>
        <dbReference type="EMBL" id="EEQ98545.1"/>
    </source>
</evidence>
<protein>
    <recommendedName>
        <fullName evidence="6">Sulfhydryl oxidase</fullName>
        <ecNumber evidence="6">1.8.3.2</ecNumber>
    </recommendedName>
</protein>
<name>C5LXJ7_PERM5</name>
<comment type="catalytic activity">
    <reaction evidence="6">
        <text>2 R'C(R)SH + O2 = R'C(R)S-S(R)CR' + H2O2</text>
        <dbReference type="Rhea" id="RHEA:17357"/>
        <dbReference type="ChEBI" id="CHEBI:15379"/>
        <dbReference type="ChEBI" id="CHEBI:16240"/>
        <dbReference type="ChEBI" id="CHEBI:16520"/>
        <dbReference type="ChEBI" id="CHEBI:17412"/>
        <dbReference type="EC" id="1.8.3.2"/>
    </reaction>
</comment>
<dbReference type="AlphaFoldDB" id="C5LXJ7"/>
<dbReference type="FunCoup" id="C5LXJ7">
    <property type="interactions" value="20"/>
</dbReference>
<sequence length="192" mass="21795">MSFWYSYCCVTVIHHDKFEHQVSSMSTPGIFESLKARLKSDEQCVEVSCDDYEVKPTPGIVYPPNRAEIGRAYWRYIHSRAPFAVVPGGQPSSVGPERPRPTEMDWLTSLIEVYPCRHCADSFVDICCEMPPQVSSTDKYTLWWCKAHDAVNSELSKPLFGERCTAKFLPAMREAAKRGLTLDEYDSLIGSK</sequence>
<evidence type="ECO:0000313" key="9">
    <source>
        <dbReference type="Proteomes" id="UP000007800"/>
    </source>
</evidence>
<comment type="cofactor">
    <cofactor evidence="1 6">
        <name>FAD</name>
        <dbReference type="ChEBI" id="CHEBI:57692"/>
    </cofactor>
</comment>
<keyword evidence="3 6" id="KW-0274">FAD</keyword>
<proteinExistence type="predicted"/>
<dbReference type="PROSITE" id="PS51324">
    <property type="entry name" value="ERV_ALR"/>
    <property type="match status" value="1"/>
</dbReference>
<keyword evidence="4 6" id="KW-0560">Oxidoreductase</keyword>
<feature type="domain" description="ERV/ALR sulfhydryl oxidase" evidence="7">
    <location>
        <begin position="62"/>
        <end position="169"/>
    </location>
</feature>
<gene>
    <name evidence="8" type="ORF">Pmar_PMAR025006</name>
</gene>
<evidence type="ECO:0000256" key="6">
    <source>
        <dbReference type="RuleBase" id="RU371123"/>
    </source>
</evidence>
<dbReference type="InterPro" id="IPR017905">
    <property type="entry name" value="ERV/ALR_sulphydryl_oxidase"/>
</dbReference>
<dbReference type="GO" id="GO:0016971">
    <property type="term" value="F:flavin-dependent sulfhydryl oxidase activity"/>
    <property type="evidence" value="ECO:0007669"/>
    <property type="project" value="InterPro"/>
</dbReference>
<dbReference type="Gene3D" id="1.20.120.310">
    <property type="entry name" value="ERV/ALR sulfhydryl oxidase domain"/>
    <property type="match status" value="1"/>
</dbReference>
<dbReference type="PANTHER" id="PTHR12645">
    <property type="entry name" value="ALR/ERV"/>
    <property type="match status" value="1"/>
</dbReference>
<accession>C5LXJ7</accession>
<evidence type="ECO:0000256" key="5">
    <source>
        <dbReference type="ARBA" id="ARBA00023157"/>
    </source>
</evidence>
<dbReference type="OMA" id="CVTVIHH"/>
<dbReference type="GeneID" id="9062142"/>
<reference evidence="8 9" key="1">
    <citation type="submission" date="2008-07" db="EMBL/GenBank/DDBJ databases">
        <authorList>
            <person name="El-Sayed N."/>
            <person name="Caler E."/>
            <person name="Inman J."/>
            <person name="Amedeo P."/>
            <person name="Hass B."/>
            <person name="Wortman J."/>
        </authorList>
    </citation>
    <scope>NUCLEOTIDE SEQUENCE [LARGE SCALE GENOMIC DNA]</scope>
    <source>
        <strain evidence="9">ATCC 50983 / TXsc</strain>
    </source>
</reference>
<evidence type="ECO:0000259" key="7">
    <source>
        <dbReference type="PROSITE" id="PS51324"/>
    </source>
</evidence>
<keyword evidence="9" id="KW-1185">Reference proteome</keyword>
<dbReference type="EC" id="1.8.3.2" evidence="6"/>
<dbReference type="RefSeq" id="XP_002765828.1">
    <property type="nucleotide sequence ID" value="XM_002765782.1"/>
</dbReference>
<dbReference type="OrthoDB" id="17199at2759"/>
<dbReference type="PANTHER" id="PTHR12645:SF0">
    <property type="entry name" value="FAD-LINKED SULFHYDRYL OXIDASE ALR"/>
    <property type="match status" value="1"/>
</dbReference>
<organism evidence="9">
    <name type="scientific">Perkinsus marinus (strain ATCC 50983 / TXsc)</name>
    <dbReference type="NCBI Taxonomy" id="423536"/>
    <lineage>
        <taxon>Eukaryota</taxon>
        <taxon>Sar</taxon>
        <taxon>Alveolata</taxon>
        <taxon>Perkinsozoa</taxon>
        <taxon>Perkinsea</taxon>
        <taxon>Perkinsida</taxon>
        <taxon>Perkinsidae</taxon>
        <taxon>Perkinsus</taxon>
    </lineage>
</organism>
<keyword evidence="5" id="KW-1015">Disulfide bond</keyword>
<evidence type="ECO:0000256" key="1">
    <source>
        <dbReference type="ARBA" id="ARBA00001974"/>
    </source>
</evidence>